<evidence type="ECO:0000313" key="2">
    <source>
        <dbReference type="EMBL" id="MWB99590.1"/>
    </source>
</evidence>
<protein>
    <recommendedName>
        <fullName evidence="4">Prepilin-type N-terminal cleavage/methylation domain-containing protein</fullName>
    </recommendedName>
</protein>
<reference evidence="2 3" key="1">
    <citation type="submission" date="2019-12" db="EMBL/GenBank/DDBJ databases">
        <authorList>
            <person name="Kim Y.S."/>
        </authorList>
    </citation>
    <scope>NUCLEOTIDE SEQUENCE [LARGE SCALE GENOMIC DNA]</scope>
    <source>
        <strain evidence="2 3">MMS17-SY077</strain>
    </source>
</reference>
<dbReference type="Proteomes" id="UP000438182">
    <property type="component" value="Unassembled WGS sequence"/>
</dbReference>
<keyword evidence="1" id="KW-0812">Transmembrane</keyword>
<keyword evidence="1" id="KW-0472">Membrane</keyword>
<gene>
    <name evidence="2" type="ORF">GB864_13650</name>
</gene>
<dbReference type="RefSeq" id="WP_160425968.1">
    <property type="nucleotide sequence ID" value="NZ_WSTA01000068.1"/>
</dbReference>
<accession>A0A6I4NYZ0</accession>
<dbReference type="Pfam" id="PF07963">
    <property type="entry name" value="N_methyl"/>
    <property type="match status" value="1"/>
</dbReference>
<keyword evidence="3" id="KW-1185">Reference proteome</keyword>
<evidence type="ECO:0000313" key="3">
    <source>
        <dbReference type="Proteomes" id="UP000438182"/>
    </source>
</evidence>
<proteinExistence type="predicted"/>
<dbReference type="InterPro" id="IPR012902">
    <property type="entry name" value="N_methyl_site"/>
</dbReference>
<evidence type="ECO:0008006" key="4">
    <source>
        <dbReference type="Google" id="ProtNLM"/>
    </source>
</evidence>
<sequence>MTRLRGILARRLQGERGISLVELLVAVGILAIVLTMAVNLYISTTKTTQQSRDIHEATGNASNLVNQLGTIVRFASPLAKSGSITPDPPFLAANASGFTVTSLVDVDAYAPIDVRPAKPTRVQVSVNASRDVEERRWAAIAAGNYWVFNTASTTPTVRNLGGVLTPTGATAVFKYYDGTTLLTPPAGGNLTAAQLAVIDAVEITVAVVPNGRPSAKPVVISSVVKLANPGEN</sequence>
<dbReference type="EMBL" id="WSTA01000068">
    <property type="protein sequence ID" value="MWB99590.1"/>
    <property type="molecule type" value="Genomic_DNA"/>
</dbReference>
<dbReference type="PROSITE" id="PS00409">
    <property type="entry name" value="PROKAR_NTER_METHYL"/>
    <property type="match status" value="1"/>
</dbReference>
<organism evidence="2 3">
    <name type="scientific">Agromyces seonyuensis</name>
    <dbReference type="NCBI Taxonomy" id="2662446"/>
    <lineage>
        <taxon>Bacteria</taxon>
        <taxon>Bacillati</taxon>
        <taxon>Actinomycetota</taxon>
        <taxon>Actinomycetes</taxon>
        <taxon>Micrococcales</taxon>
        <taxon>Microbacteriaceae</taxon>
        <taxon>Agromyces</taxon>
    </lineage>
</organism>
<comment type="caution">
    <text evidence="2">The sequence shown here is derived from an EMBL/GenBank/DDBJ whole genome shotgun (WGS) entry which is preliminary data.</text>
</comment>
<dbReference type="AlphaFoldDB" id="A0A6I4NYZ0"/>
<feature type="transmembrane region" description="Helical" evidence="1">
    <location>
        <begin position="20"/>
        <end position="42"/>
    </location>
</feature>
<keyword evidence="1" id="KW-1133">Transmembrane helix</keyword>
<name>A0A6I4NYZ0_9MICO</name>
<evidence type="ECO:0000256" key="1">
    <source>
        <dbReference type="SAM" id="Phobius"/>
    </source>
</evidence>